<name>A0AAN9PK11_CLITE</name>
<protein>
    <submittedName>
        <fullName evidence="1">Uncharacterized protein</fullName>
    </submittedName>
</protein>
<proteinExistence type="predicted"/>
<evidence type="ECO:0000313" key="2">
    <source>
        <dbReference type="Proteomes" id="UP001359559"/>
    </source>
</evidence>
<evidence type="ECO:0000313" key="1">
    <source>
        <dbReference type="EMBL" id="KAK7300077.1"/>
    </source>
</evidence>
<comment type="caution">
    <text evidence="1">The sequence shown here is derived from an EMBL/GenBank/DDBJ whole genome shotgun (WGS) entry which is preliminary data.</text>
</comment>
<dbReference type="EMBL" id="JAYKXN010000003">
    <property type="protein sequence ID" value="KAK7300077.1"/>
    <property type="molecule type" value="Genomic_DNA"/>
</dbReference>
<gene>
    <name evidence="1" type="ORF">RJT34_10909</name>
</gene>
<accession>A0AAN9PK11</accession>
<dbReference type="Proteomes" id="UP001359559">
    <property type="component" value="Unassembled WGS sequence"/>
</dbReference>
<keyword evidence="2" id="KW-1185">Reference proteome</keyword>
<sequence>MLVVQTSDYSFSVRKASLCVQLFQRTPLKFYLSLSLSVLQPNMRAQKKLGIKDNGLLLVHYRGYIATTIINILGQDAPDRIGKYSTTKG</sequence>
<reference evidence="1 2" key="1">
    <citation type="submission" date="2024-01" db="EMBL/GenBank/DDBJ databases">
        <title>The genomes of 5 underutilized Papilionoideae crops provide insights into root nodulation and disease resistance.</title>
        <authorList>
            <person name="Yuan L."/>
        </authorList>
    </citation>
    <scope>NUCLEOTIDE SEQUENCE [LARGE SCALE GENOMIC DNA]</scope>
    <source>
        <strain evidence="1">LY-2023</strain>
        <tissue evidence="1">Leaf</tissue>
    </source>
</reference>
<organism evidence="1 2">
    <name type="scientific">Clitoria ternatea</name>
    <name type="common">Butterfly pea</name>
    <dbReference type="NCBI Taxonomy" id="43366"/>
    <lineage>
        <taxon>Eukaryota</taxon>
        <taxon>Viridiplantae</taxon>
        <taxon>Streptophyta</taxon>
        <taxon>Embryophyta</taxon>
        <taxon>Tracheophyta</taxon>
        <taxon>Spermatophyta</taxon>
        <taxon>Magnoliopsida</taxon>
        <taxon>eudicotyledons</taxon>
        <taxon>Gunneridae</taxon>
        <taxon>Pentapetalae</taxon>
        <taxon>rosids</taxon>
        <taxon>fabids</taxon>
        <taxon>Fabales</taxon>
        <taxon>Fabaceae</taxon>
        <taxon>Papilionoideae</taxon>
        <taxon>50 kb inversion clade</taxon>
        <taxon>NPAAA clade</taxon>
        <taxon>indigoferoid/millettioid clade</taxon>
        <taxon>Phaseoleae</taxon>
        <taxon>Clitoria</taxon>
    </lineage>
</organism>
<dbReference type="AlphaFoldDB" id="A0AAN9PK11"/>